<evidence type="ECO:0000256" key="1">
    <source>
        <dbReference type="SAM" id="MobiDB-lite"/>
    </source>
</evidence>
<keyword evidence="3" id="KW-1185">Reference proteome</keyword>
<dbReference type="Proteomes" id="UP001620645">
    <property type="component" value="Unassembled WGS sequence"/>
</dbReference>
<feature type="region of interest" description="Disordered" evidence="1">
    <location>
        <begin position="1"/>
        <end position="70"/>
    </location>
</feature>
<feature type="compositionally biased region" description="Basic and acidic residues" evidence="1">
    <location>
        <begin position="1"/>
        <end position="10"/>
    </location>
</feature>
<accession>A0ABD2J4Z7</accession>
<dbReference type="AlphaFoldDB" id="A0ABD2J4Z7"/>
<gene>
    <name evidence="2" type="ORF">niasHS_010224</name>
</gene>
<organism evidence="2 3">
    <name type="scientific">Heterodera schachtii</name>
    <name type="common">Sugarbeet cyst nematode worm</name>
    <name type="synonym">Tylenchus schachtii</name>
    <dbReference type="NCBI Taxonomy" id="97005"/>
    <lineage>
        <taxon>Eukaryota</taxon>
        <taxon>Metazoa</taxon>
        <taxon>Ecdysozoa</taxon>
        <taxon>Nematoda</taxon>
        <taxon>Chromadorea</taxon>
        <taxon>Rhabditida</taxon>
        <taxon>Tylenchina</taxon>
        <taxon>Tylenchomorpha</taxon>
        <taxon>Tylenchoidea</taxon>
        <taxon>Heteroderidae</taxon>
        <taxon>Heteroderinae</taxon>
        <taxon>Heterodera</taxon>
    </lineage>
</organism>
<evidence type="ECO:0000313" key="2">
    <source>
        <dbReference type="EMBL" id="KAL3085155.1"/>
    </source>
</evidence>
<proteinExistence type="predicted"/>
<name>A0ABD2J4Z7_HETSC</name>
<sequence length="70" mass="7439">MQTLLEEKGGRRTLAKGSVELGSDCHPKHFTIGGRGGEMGKRTDGGGNETRSGDRPTAGEFQIPPSRDGR</sequence>
<dbReference type="EMBL" id="JBICCN010000232">
    <property type="protein sequence ID" value="KAL3085155.1"/>
    <property type="molecule type" value="Genomic_DNA"/>
</dbReference>
<comment type="caution">
    <text evidence="2">The sequence shown here is derived from an EMBL/GenBank/DDBJ whole genome shotgun (WGS) entry which is preliminary data.</text>
</comment>
<protein>
    <submittedName>
        <fullName evidence="2">Uncharacterized protein</fullName>
    </submittedName>
</protein>
<evidence type="ECO:0000313" key="3">
    <source>
        <dbReference type="Proteomes" id="UP001620645"/>
    </source>
</evidence>
<reference evidence="2 3" key="1">
    <citation type="submission" date="2024-10" db="EMBL/GenBank/DDBJ databases">
        <authorList>
            <person name="Kim D."/>
        </authorList>
    </citation>
    <scope>NUCLEOTIDE SEQUENCE [LARGE SCALE GENOMIC DNA]</scope>
    <source>
        <strain evidence="2">Taebaek</strain>
    </source>
</reference>